<feature type="domain" description="PDZ" evidence="8">
    <location>
        <begin position="673"/>
        <end position="734"/>
    </location>
</feature>
<feature type="compositionally biased region" description="Polar residues" evidence="5">
    <location>
        <begin position="566"/>
        <end position="583"/>
    </location>
</feature>
<dbReference type="PANTHER" id="PTHR46767">
    <property type="entry name" value="LIM DOMAIN ONLY PROTEIN 7"/>
    <property type="match status" value="1"/>
</dbReference>
<feature type="region of interest" description="Disordered" evidence="5">
    <location>
        <begin position="945"/>
        <end position="1175"/>
    </location>
</feature>
<gene>
    <name evidence="9" type="ORF">WMY93_028548</name>
</gene>
<dbReference type="PROSITE" id="PS50021">
    <property type="entry name" value="CH"/>
    <property type="match status" value="1"/>
</dbReference>
<feature type="domain" description="Calponin-homology (CH)" evidence="6">
    <location>
        <begin position="13"/>
        <end position="126"/>
    </location>
</feature>
<dbReference type="FunFam" id="1.10.418.10:FF:000038">
    <property type="entry name" value="LIM and calponin homology domains-containing protein 1"/>
    <property type="match status" value="1"/>
</dbReference>
<dbReference type="GO" id="GO:0030155">
    <property type="term" value="P:regulation of cell adhesion"/>
    <property type="evidence" value="ECO:0007669"/>
    <property type="project" value="InterPro"/>
</dbReference>
<feature type="compositionally biased region" description="Low complexity" evidence="5">
    <location>
        <begin position="1043"/>
        <end position="1053"/>
    </location>
</feature>
<feature type="region of interest" description="Disordered" evidence="5">
    <location>
        <begin position="377"/>
        <end position="664"/>
    </location>
</feature>
<dbReference type="Proteomes" id="UP001460270">
    <property type="component" value="Unassembled WGS sequence"/>
</dbReference>
<dbReference type="SMART" id="SM00132">
    <property type="entry name" value="LIM"/>
    <property type="match status" value="1"/>
</dbReference>
<dbReference type="InterPro" id="IPR001715">
    <property type="entry name" value="CH_dom"/>
</dbReference>
<evidence type="ECO:0000313" key="9">
    <source>
        <dbReference type="EMBL" id="KAK7882374.1"/>
    </source>
</evidence>
<feature type="compositionally biased region" description="Polar residues" evidence="5">
    <location>
        <begin position="300"/>
        <end position="318"/>
    </location>
</feature>
<dbReference type="InterPro" id="IPR036034">
    <property type="entry name" value="PDZ_sf"/>
</dbReference>
<dbReference type="CDD" id="cd08368">
    <property type="entry name" value="LIM"/>
    <property type="match status" value="1"/>
</dbReference>
<feature type="compositionally biased region" description="Polar residues" evidence="5">
    <location>
        <begin position="535"/>
        <end position="554"/>
    </location>
</feature>
<dbReference type="GO" id="GO:0046872">
    <property type="term" value="F:metal ion binding"/>
    <property type="evidence" value="ECO:0007669"/>
    <property type="project" value="UniProtKB-KW"/>
</dbReference>
<dbReference type="GO" id="GO:0080090">
    <property type="term" value="P:regulation of primary metabolic process"/>
    <property type="evidence" value="ECO:0007669"/>
    <property type="project" value="UniProtKB-ARBA"/>
</dbReference>
<dbReference type="Pfam" id="PF00307">
    <property type="entry name" value="CH"/>
    <property type="match status" value="1"/>
</dbReference>
<dbReference type="InterPro" id="IPR036872">
    <property type="entry name" value="CH_dom_sf"/>
</dbReference>
<sequence>MMEWREQSMVSCDEAYLEAQRWVEAVTKKKFGSSDFRSALENGVLLCDLINSIKPGTIRRVNRLPTPIAGLDNLNVFLRACGKLGLKKHNFFIPVISRIYLQEAEETNRRLKNVLITIYWLGRRAQCDPVYNGPYLNLKAFEGLLGTALYKALHESSFSHQKDNSILRDSGFGESWYSEQEDLQHFRSGGGGHRRDDSLDSLDSLGSRPHSISSDIKGSSEGFCSDTEPETAFRMADKDNLSYRRSAVVAPKTTTQFNQFLPSKDKATGYVPAPLRKKRAERSDDNRRSWTPYTEEDAPLTSQLPRQDSLEGSKSTSDIDMDQNAARQLRYEELLKHRERIKESDDKWQDDLSKWKSRRKSVNSDIVKKKEEREKIEEITTGSNRKSKTFKEMQEERENRRQSLGSRLGSLSYMDDEDVFDKPISKPRSLQSRSYTIDSPYSSSSYHEPGLKEDKPPPASTATGRASSPTPSNSNTITSTTASTNFSSYQRSPSPPATQQSRLQTSSVETVNITTTTSILNSEPRVQEPKGPLLPSQTEVPSVESQFKRPQQQIPMEPKPPVMSRVSASLPRTYQRSDSTRLTSVVAPRPFGTQATRISSLPRANTMDDSLKPVNGDTSKKSSVPSRYHQFMTSEDEAQSSSAQSSDEEDNQEDSAEKNIPKDTCSENFCEMRISLNQKPNSSRDFGFQAAWDSTGARVTSIVPGSPAEMCQLQAGDEVLAVNGHQTHMDEALQEGSLVMDIRRHGKNSAPDIKTVNSSLDFTSHTSTKTESAKETFTRQVVDVASNGLNGSLHDESVTMRNKESEPISLKNLKRRSEFFEQGGTEPVMPDIPVPAITPSSSRWSWDPEEERKRQEKWQKEQERLLQEKYKRDQEKLQEEWLKAQEEIDGIQRQQESASLEVSPVSQPLSSLWEEQERRRKEELEQRKQAEERELQRLREERLKRERQEEERKRREEEEEKEKRRREDEEKERRRREDEEMERRRREDEEMERRRKEEEEMERRKREAEAKERRRREDEEKERRRRAEEAAEQQRRERERALEIQQQQQQQQQCRIRSKSSPQLDEDERPPQRAVGSTMAHRGQQSASQAELDRQQILKEMKKKTPLLTDSSWIRQRSATTSTNTSMESQIPPMRRGDSLDNLDSNNYNSWRSSWTPRTNSQIPNYSRPQSAMSGSISSYGGWSGGLPRSSTLPSSSSLGSLRGVTGAPSVPWSRQTTSPSPSSPSPTTSPEPLSDSQQRNRSVSGKKICTYCDTPLGKGAAMIIESLGLCYHLGCFKCFDCGSDLGGTEAGAEVRIRSKHLYCNTCYVRFKIGQPTSM</sequence>
<evidence type="ECO:0000313" key="10">
    <source>
        <dbReference type="Proteomes" id="UP001460270"/>
    </source>
</evidence>
<dbReference type="InterPro" id="IPR001781">
    <property type="entry name" value="Znf_LIM"/>
</dbReference>
<evidence type="ECO:0000256" key="4">
    <source>
        <dbReference type="PROSITE-ProRule" id="PRU00125"/>
    </source>
</evidence>
<feature type="compositionally biased region" description="Basic and acidic residues" evidence="5">
    <location>
        <begin position="1091"/>
        <end position="1100"/>
    </location>
</feature>
<dbReference type="PANTHER" id="PTHR46767:SF1">
    <property type="entry name" value="LIM DOMAIN ONLY PROTEIN 7"/>
    <property type="match status" value="1"/>
</dbReference>
<evidence type="ECO:0000256" key="3">
    <source>
        <dbReference type="ARBA" id="ARBA00023038"/>
    </source>
</evidence>
<feature type="compositionally biased region" description="Basic and acidic residues" evidence="5">
    <location>
        <begin position="389"/>
        <end position="401"/>
    </location>
</feature>
<dbReference type="InterPro" id="IPR031865">
    <property type="entry name" value="DUF4757"/>
</dbReference>
<dbReference type="Gene3D" id="2.30.42.10">
    <property type="match status" value="1"/>
</dbReference>
<feature type="region of interest" description="Disordered" evidence="5">
    <location>
        <begin position="185"/>
        <end position="227"/>
    </location>
</feature>
<feature type="region of interest" description="Disordered" evidence="5">
    <location>
        <begin position="259"/>
        <end position="323"/>
    </location>
</feature>
<keyword evidence="3 4" id="KW-0440">LIM domain</keyword>
<dbReference type="InterPro" id="IPR029978">
    <property type="entry name" value="LMO-7"/>
</dbReference>
<organism evidence="9 10">
    <name type="scientific">Mugilogobius chulae</name>
    <name type="common">yellowstripe goby</name>
    <dbReference type="NCBI Taxonomy" id="88201"/>
    <lineage>
        <taxon>Eukaryota</taxon>
        <taxon>Metazoa</taxon>
        <taxon>Chordata</taxon>
        <taxon>Craniata</taxon>
        <taxon>Vertebrata</taxon>
        <taxon>Euteleostomi</taxon>
        <taxon>Actinopterygii</taxon>
        <taxon>Neopterygii</taxon>
        <taxon>Teleostei</taxon>
        <taxon>Neoteleostei</taxon>
        <taxon>Acanthomorphata</taxon>
        <taxon>Gobiaria</taxon>
        <taxon>Gobiiformes</taxon>
        <taxon>Gobioidei</taxon>
        <taxon>Gobiidae</taxon>
        <taxon>Gobionellinae</taxon>
        <taxon>Mugilogobius</taxon>
    </lineage>
</organism>
<feature type="compositionally biased region" description="Low complexity" evidence="5">
    <location>
        <begin position="1187"/>
        <end position="1204"/>
    </location>
</feature>
<dbReference type="Pfam" id="PF17820">
    <property type="entry name" value="PDZ_6"/>
    <property type="match status" value="1"/>
</dbReference>
<evidence type="ECO:0000259" key="7">
    <source>
        <dbReference type="PROSITE" id="PS50023"/>
    </source>
</evidence>
<feature type="compositionally biased region" description="Low complexity" evidence="5">
    <location>
        <begin position="402"/>
        <end position="412"/>
    </location>
</feature>
<accession>A0AAW0MSS8</accession>
<dbReference type="SMART" id="SM00228">
    <property type="entry name" value="PDZ"/>
    <property type="match status" value="1"/>
</dbReference>
<dbReference type="SUPFAM" id="SSF50156">
    <property type="entry name" value="PDZ domain-like"/>
    <property type="match status" value="1"/>
</dbReference>
<feature type="compositionally biased region" description="Basic and acidic residues" evidence="5">
    <location>
        <begin position="655"/>
        <end position="664"/>
    </location>
</feature>
<evidence type="ECO:0000256" key="1">
    <source>
        <dbReference type="ARBA" id="ARBA00022723"/>
    </source>
</evidence>
<feature type="compositionally biased region" description="Polar residues" evidence="5">
    <location>
        <begin position="892"/>
        <end position="910"/>
    </location>
</feature>
<keyword evidence="1 4" id="KW-0479">Metal-binding</keyword>
<dbReference type="Pfam" id="PF15949">
    <property type="entry name" value="DUF4757"/>
    <property type="match status" value="1"/>
</dbReference>
<dbReference type="GO" id="GO:0023051">
    <property type="term" value="P:regulation of signaling"/>
    <property type="evidence" value="ECO:0007669"/>
    <property type="project" value="InterPro"/>
</dbReference>
<dbReference type="InterPro" id="IPR001478">
    <property type="entry name" value="PDZ"/>
</dbReference>
<comment type="caution">
    <text evidence="9">The sequence shown here is derived from an EMBL/GenBank/DDBJ whole genome shotgun (WGS) entry which is preliminary data.</text>
</comment>
<dbReference type="Pfam" id="PF00412">
    <property type="entry name" value="LIM"/>
    <property type="match status" value="1"/>
</dbReference>
<reference evidence="10" key="1">
    <citation type="submission" date="2024-04" db="EMBL/GenBank/DDBJ databases">
        <title>Salinicola lusitanus LLJ914,a marine bacterium isolated from the Okinawa Trough.</title>
        <authorList>
            <person name="Li J."/>
        </authorList>
    </citation>
    <scope>NUCLEOTIDE SEQUENCE [LARGE SCALE GENOMIC DNA]</scope>
</reference>
<name>A0AAW0MSS8_9GOBI</name>
<evidence type="ECO:0008006" key="11">
    <source>
        <dbReference type="Google" id="ProtNLM"/>
    </source>
</evidence>
<feature type="compositionally biased region" description="Basic and acidic residues" evidence="5">
    <location>
        <begin position="945"/>
        <end position="1042"/>
    </location>
</feature>
<feature type="compositionally biased region" description="Polar residues" evidence="5">
    <location>
        <begin position="1108"/>
        <end position="1129"/>
    </location>
</feature>
<dbReference type="InterPro" id="IPR041489">
    <property type="entry name" value="PDZ_6"/>
</dbReference>
<feature type="compositionally biased region" description="Polar residues" evidence="5">
    <location>
        <begin position="593"/>
        <end position="603"/>
    </location>
</feature>
<evidence type="ECO:0000256" key="2">
    <source>
        <dbReference type="ARBA" id="ARBA00022833"/>
    </source>
</evidence>
<feature type="compositionally biased region" description="Low complexity" evidence="5">
    <location>
        <begin position="432"/>
        <end position="446"/>
    </location>
</feature>
<evidence type="ECO:0000256" key="5">
    <source>
        <dbReference type="SAM" id="MobiDB-lite"/>
    </source>
</evidence>
<keyword evidence="10" id="KW-1185">Reference proteome</keyword>
<dbReference type="SMART" id="SM00033">
    <property type="entry name" value="CH"/>
    <property type="match status" value="1"/>
</dbReference>
<feature type="domain" description="LIM zinc-binding" evidence="7">
    <location>
        <begin position="1248"/>
        <end position="1314"/>
    </location>
</feature>
<feature type="compositionally biased region" description="Low complexity" evidence="5">
    <location>
        <begin position="466"/>
        <end position="488"/>
    </location>
</feature>
<dbReference type="PROSITE" id="PS50023">
    <property type="entry name" value="LIM_DOMAIN_2"/>
    <property type="match status" value="1"/>
</dbReference>
<feature type="region of interest" description="Disordered" evidence="5">
    <location>
        <begin position="1187"/>
        <end position="1242"/>
    </location>
</feature>
<feature type="region of interest" description="Disordered" evidence="5">
    <location>
        <begin position="823"/>
        <end position="855"/>
    </location>
</feature>
<dbReference type="SUPFAM" id="SSF47576">
    <property type="entry name" value="Calponin-homology domain, CH-domain"/>
    <property type="match status" value="1"/>
</dbReference>
<proteinExistence type="predicted"/>
<feature type="region of interest" description="Disordered" evidence="5">
    <location>
        <begin position="892"/>
        <end position="916"/>
    </location>
</feature>
<evidence type="ECO:0000259" key="8">
    <source>
        <dbReference type="PROSITE" id="PS50106"/>
    </source>
</evidence>
<dbReference type="PROSITE" id="PS00478">
    <property type="entry name" value="LIM_DOMAIN_1"/>
    <property type="match status" value="1"/>
</dbReference>
<dbReference type="EMBL" id="JBBPFD010000021">
    <property type="protein sequence ID" value="KAK7882374.1"/>
    <property type="molecule type" value="Genomic_DNA"/>
</dbReference>
<dbReference type="Gene3D" id="2.10.110.10">
    <property type="entry name" value="Cysteine Rich Protein"/>
    <property type="match status" value="1"/>
</dbReference>
<keyword evidence="2 4" id="KW-0862">Zinc</keyword>
<feature type="compositionally biased region" description="Polar residues" evidence="5">
    <location>
        <begin position="489"/>
        <end position="521"/>
    </location>
</feature>
<protein>
    <recommendedName>
        <fullName evidence="11">LIM domain only protein 7</fullName>
    </recommendedName>
</protein>
<dbReference type="FunFam" id="2.10.110.10:FF:000041">
    <property type="entry name" value="LIM and calponin homology domains 1"/>
    <property type="match status" value="1"/>
</dbReference>
<evidence type="ECO:0000259" key="6">
    <source>
        <dbReference type="PROSITE" id="PS50021"/>
    </source>
</evidence>
<dbReference type="GO" id="GO:0010604">
    <property type="term" value="P:positive regulation of macromolecule metabolic process"/>
    <property type="evidence" value="ECO:0007669"/>
    <property type="project" value="UniProtKB-ARBA"/>
</dbReference>
<feature type="compositionally biased region" description="Polar residues" evidence="5">
    <location>
        <begin position="1151"/>
        <end position="1173"/>
    </location>
</feature>
<feature type="compositionally biased region" description="Low complexity" evidence="5">
    <location>
        <begin position="1140"/>
        <end position="1150"/>
    </location>
</feature>
<dbReference type="PROSITE" id="PS50106">
    <property type="entry name" value="PDZ"/>
    <property type="match status" value="1"/>
</dbReference>
<feature type="compositionally biased region" description="Low complexity" evidence="5">
    <location>
        <begin position="1212"/>
        <end position="1221"/>
    </location>
</feature>
<dbReference type="Gene3D" id="1.10.418.10">
    <property type="entry name" value="Calponin-like domain"/>
    <property type="match status" value="1"/>
</dbReference>